<comment type="caution">
    <text evidence="1">The sequence shown here is derived from an EMBL/GenBank/DDBJ whole genome shotgun (WGS) entry which is preliminary data.</text>
</comment>
<keyword evidence="2" id="KW-1185">Reference proteome</keyword>
<organism evidence="1 2">
    <name type="scientific">Carnegiea gigantea</name>
    <dbReference type="NCBI Taxonomy" id="171969"/>
    <lineage>
        <taxon>Eukaryota</taxon>
        <taxon>Viridiplantae</taxon>
        <taxon>Streptophyta</taxon>
        <taxon>Embryophyta</taxon>
        <taxon>Tracheophyta</taxon>
        <taxon>Spermatophyta</taxon>
        <taxon>Magnoliopsida</taxon>
        <taxon>eudicotyledons</taxon>
        <taxon>Gunneridae</taxon>
        <taxon>Pentapetalae</taxon>
        <taxon>Caryophyllales</taxon>
        <taxon>Cactineae</taxon>
        <taxon>Cactaceae</taxon>
        <taxon>Cactoideae</taxon>
        <taxon>Echinocereeae</taxon>
        <taxon>Carnegiea</taxon>
    </lineage>
</organism>
<evidence type="ECO:0000313" key="2">
    <source>
        <dbReference type="Proteomes" id="UP001153076"/>
    </source>
</evidence>
<sequence length="285" mass="32261">MAKFSDLNHAKSFQLEELKVTLANDDKASRSDFTYFVSIHSSFMSYHYEDNLVMKHYYSNQLSRQFGKGTLSSKPKLKIIHAGKPLEPFVPLMENDCSHVKILRNYNISPIPVQSATSLAKVTYNAILFFKSSPAKISRQKITSILEEIYIGACEPSSKKGQSDDVNFKEKLAYVALPFEGHCVVYVEIISSFRKQFCDSISILNSFKCICSPNNDEAKSISRVNVFIFNTGVVMKEVDKNVTPMLGQTILDKVFHTPFDELPSLKSDFDNLYAIIFKEMLASLL</sequence>
<protein>
    <submittedName>
        <fullName evidence="1">Uncharacterized protein</fullName>
    </submittedName>
</protein>
<reference evidence="1" key="1">
    <citation type="submission" date="2022-04" db="EMBL/GenBank/DDBJ databases">
        <title>Carnegiea gigantea Genome sequencing and assembly v2.</title>
        <authorList>
            <person name="Copetti D."/>
            <person name="Sanderson M.J."/>
            <person name="Burquez A."/>
            <person name="Wojciechowski M.F."/>
        </authorList>
    </citation>
    <scope>NUCLEOTIDE SEQUENCE</scope>
    <source>
        <strain evidence="1">SGP5-SGP5p</strain>
        <tissue evidence="1">Aerial part</tissue>
    </source>
</reference>
<dbReference type="Proteomes" id="UP001153076">
    <property type="component" value="Unassembled WGS sequence"/>
</dbReference>
<proteinExistence type="predicted"/>
<evidence type="ECO:0000313" key="1">
    <source>
        <dbReference type="EMBL" id="KAJ8435029.1"/>
    </source>
</evidence>
<name>A0A9Q1QB01_9CARY</name>
<gene>
    <name evidence="1" type="ORF">Cgig2_027238</name>
</gene>
<dbReference type="EMBL" id="JAKOGI010000438">
    <property type="protein sequence ID" value="KAJ8435029.1"/>
    <property type="molecule type" value="Genomic_DNA"/>
</dbReference>
<dbReference type="AlphaFoldDB" id="A0A9Q1QB01"/>
<accession>A0A9Q1QB01</accession>